<accession>A0A9P4JQZ0</accession>
<dbReference type="AlphaFoldDB" id="A0A9P4JQZ0"/>
<feature type="domain" description="LIM zinc-binding" evidence="7">
    <location>
        <begin position="590"/>
        <end position="653"/>
    </location>
</feature>
<evidence type="ECO:0000256" key="4">
    <source>
        <dbReference type="ARBA" id="ARBA00023038"/>
    </source>
</evidence>
<dbReference type="PROSITE" id="PS00478">
    <property type="entry name" value="LIM_DOMAIN_1"/>
    <property type="match status" value="1"/>
</dbReference>
<feature type="compositionally biased region" description="Low complexity" evidence="6">
    <location>
        <begin position="254"/>
        <end position="270"/>
    </location>
</feature>
<dbReference type="PROSITE" id="PS50023">
    <property type="entry name" value="LIM_DOMAIN_2"/>
    <property type="match status" value="2"/>
</dbReference>
<dbReference type="GO" id="GO:0046872">
    <property type="term" value="F:metal ion binding"/>
    <property type="evidence" value="ECO:0007669"/>
    <property type="project" value="UniProtKB-KW"/>
</dbReference>
<keyword evidence="4 5" id="KW-0440">LIM domain</keyword>
<comment type="caution">
    <text evidence="8">The sequence shown here is derived from an EMBL/GenBank/DDBJ whole genome shotgun (WGS) entry which is preliminary data.</text>
</comment>
<evidence type="ECO:0000259" key="7">
    <source>
        <dbReference type="PROSITE" id="PS50023"/>
    </source>
</evidence>
<evidence type="ECO:0000313" key="9">
    <source>
        <dbReference type="Proteomes" id="UP000799536"/>
    </source>
</evidence>
<evidence type="ECO:0000256" key="5">
    <source>
        <dbReference type="PROSITE-ProRule" id="PRU00125"/>
    </source>
</evidence>
<dbReference type="PANTHER" id="PTHR24207:SF2">
    <property type="entry name" value="ZYX102 PROTEIN"/>
    <property type="match status" value="1"/>
</dbReference>
<feature type="compositionally biased region" description="Pro residues" evidence="6">
    <location>
        <begin position="387"/>
        <end position="398"/>
    </location>
</feature>
<name>A0A9P4JQZ0_9PLEO</name>
<dbReference type="Pfam" id="PF00412">
    <property type="entry name" value="LIM"/>
    <property type="match status" value="2"/>
</dbReference>
<feature type="compositionally biased region" description="Polar residues" evidence="6">
    <location>
        <begin position="176"/>
        <end position="200"/>
    </location>
</feature>
<feature type="compositionally biased region" description="Polar residues" evidence="6">
    <location>
        <begin position="243"/>
        <end position="253"/>
    </location>
</feature>
<keyword evidence="3 5" id="KW-0862">Zinc</keyword>
<sequence>MTSTERPLSILPSIKCSSCGVDIEIAELADHVCAPASSKNVEPVMAKLDRAATFSGGSTAPTSSALHPGRMPPPRIDPNAANILSQPRDMLTPMSNYSDPNTYSPISPVSGRSPSPFKLTRSVTTPMPLSLSLPSPDLPGNMDCAFPPFPTSRPSTPNVPKSRPRTKLAPIDTRHTAANSSFAPVSPRTNGGANVMNRMNTIAPGPFDGRGLENRRPSASAPDASAQKEAKEAMESRERSETKTSAYSSGNEQTQRVSVGSTRSRSSTVSKNVVGLPSRPKTGGPPPRPPRAEGIDEFLNQLQKETMGSAQTGQDSSLRIIPLRKGSEDTVVPSDSASIRRPSDAGSWFRRPSDAGPMSSAPKPSNMFRSRSSSRPSSISGFRPEEPAPPMPPPPPPTILASEKGQPPKSLHTPSDSGLSDDSTTSSSFQSTASSRSSPPASESGHSRNLSKMSRIDSPAEENIRQTATPDEMFLPELTPATPQESRISRGGYDRGNAPAPLLPASRLRVDAPESPMDPAIHRGLLHQQRPSTAQDARKGSVPELLPRPNTSQDTRKASTPDLSASPPKQAPTADSRPPMKGRPTAGPKGNCRGCSEPIIGKSIKAADGRLTGRYHKQCFVCQTCRAPFQTADFYVFENNPYCEQHYHQLNGSLCKACGRGIEGAYLETDRKAKFHPRCFSCMTCRIILRDDYFEVGGKPFCERHAYHANAQQNSFLGPAGPGRQRFPERRTTRLMMMA</sequence>
<reference evidence="8" key="1">
    <citation type="journal article" date="2020" name="Stud. Mycol.">
        <title>101 Dothideomycetes genomes: a test case for predicting lifestyles and emergence of pathogens.</title>
        <authorList>
            <person name="Haridas S."/>
            <person name="Albert R."/>
            <person name="Binder M."/>
            <person name="Bloem J."/>
            <person name="Labutti K."/>
            <person name="Salamov A."/>
            <person name="Andreopoulos B."/>
            <person name="Baker S."/>
            <person name="Barry K."/>
            <person name="Bills G."/>
            <person name="Bluhm B."/>
            <person name="Cannon C."/>
            <person name="Castanera R."/>
            <person name="Culley D."/>
            <person name="Daum C."/>
            <person name="Ezra D."/>
            <person name="Gonzalez J."/>
            <person name="Henrissat B."/>
            <person name="Kuo A."/>
            <person name="Liang C."/>
            <person name="Lipzen A."/>
            <person name="Lutzoni F."/>
            <person name="Magnuson J."/>
            <person name="Mondo S."/>
            <person name="Nolan M."/>
            <person name="Ohm R."/>
            <person name="Pangilinan J."/>
            <person name="Park H.-J."/>
            <person name="Ramirez L."/>
            <person name="Alfaro M."/>
            <person name="Sun H."/>
            <person name="Tritt A."/>
            <person name="Yoshinaga Y."/>
            <person name="Zwiers L.-H."/>
            <person name="Turgeon B."/>
            <person name="Goodwin S."/>
            <person name="Spatafora J."/>
            <person name="Crous P."/>
            <person name="Grigoriev I."/>
        </authorList>
    </citation>
    <scope>NUCLEOTIDE SEQUENCE</scope>
    <source>
        <strain evidence="8">ATCC 74209</strain>
    </source>
</reference>
<evidence type="ECO:0000256" key="3">
    <source>
        <dbReference type="ARBA" id="ARBA00022833"/>
    </source>
</evidence>
<dbReference type="Gene3D" id="2.10.110.10">
    <property type="entry name" value="Cysteine Rich Protein"/>
    <property type="match status" value="2"/>
</dbReference>
<dbReference type="SUPFAM" id="SSF57716">
    <property type="entry name" value="Glucocorticoid receptor-like (DNA-binding domain)"/>
    <property type="match status" value="1"/>
</dbReference>
<organism evidence="8 9">
    <name type="scientific">Delitschia confertaspora ATCC 74209</name>
    <dbReference type="NCBI Taxonomy" id="1513339"/>
    <lineage>
        <taxon>Eukaryota</taxon>
        <taxon>Fungi</taxon>
        <taxon>Dikarya</taxon>
        <taxon>Ascomycota</taxon>
        <taxon>Pezizomycotina</taxon>
        <taxon>Dothideomycetes</taxon>
        <taxon>Pleosporomycetidae</taxon>
        <taxon>Pleosporales</taxon>
        <taxon>Delitschiaceae</taxon>
        <taxon>Delitschia</taxon>
    </lineage>
</organism>
<keyword evidence="1 5" id="KW-0479">Metal-binding</keyword>
<dbReference type="GO" id="GO:0030695">
    <property type="term" value="F:GTPase regulator activity"/>
    <property type="evidence" value="ECO:0007669"/>
    <property type="project" value="UniProtKB-ARBA"/>
</dbReference>
<dbReference type="CDD" id="cd09397">
    <property type="entry name" value="LIM1_UF1"/>
    <property type="match status" value="1"/>
</dbReference>
<evidence type="ECO:0000313" key="8">
    <source>
        <dbReference type="EMBL" id="KAF2202781.1"/>
    </source>
</evidence>
<dbReference type="EMBL" id="ML993924">
    <property type="protein sequence ID" value="KAF2202781.1"/>
    <property type="molecule type" value="Genomic_DNA"/>
</dbReference>
<keyword evidence="9" id="KW-1185">Reference proteome</keyword>
<feature type="compositionally biased region" description="Low complexity" evidence="6">
    <location>
        <begin position="369"/>
        <end position="380"/>
    </location>
</feature>
<evidence type="ECO:0000256" key="6">
    <source>
        <dbReference type="SAM" id="MobiDB-lite"/>
    </source>
</evidence>
<protein>
    <recommendedName>
        <fullName evidence="7">LIM zinc-binding domain-containing protein</fullName>
    </recommendedName>
</protein>
<evidence type="ECO:0000256" key="2">
    <source>
        <dbReference type="ARBA" id="ARBA00022737"/>
    </source>
</evidence>
<dbReference type="CDD" id="cd08368">
    <property type="entry name" value="LIM"/>
    <property type="match status" value="1"/>
</dbReference>
<proteinExistence type="predicted"/>
<dbReference type="InterPro" id="IPR001781">
    <property type="entry name" value="Znf_LIM"/>
</dbReference>
<dbReference type="SMART" id="SM00132">
    <property type="entry name" value="LIM"/>
    <property type="match status" value="2"/>
</dbReference>
<feature type="domain" description="LIM zinc-binding" evidence="7">
    <location>
        <begin position="654"/>
        <end position="713"/>
    </location>
</feature>
<dbReference type="OrthoDB" id="1112565at2759"/>
<feature type="region of interest" description="Disordered" evidence="6">
    <location>
        <begin position="149"/>
        <end position="592"/>
    </location>
</feature>
<gene>
    <name evidence="8" type="ORF">GQ43DRAFT_447877</name>
</gene>
<dbReference type="Proteomes" id="UP000799536">
    <property type="component" value="Unassembled WGS sequence"/>
</dbReference>
<feature type="compositionally biased region" description="Polar residues" evidence="6">
    <location>
        <begin position="300"/>
        <end position="317"/>
    </location>
</feature>
<feature type="compositionally biased region" description="Basic and acidic residues" evidence="6">
    <location>
        <begin position="226"/>
        <end position="242"/>
    </location>
</feature>
<keyword evidence="2" id="KW-0677">Repeat</keyword>
<feature type="compositionally biased region" description="Low complexity" evidence="6">
    <location>
        <begin position="414"/>
        <end position="444"/>
    </location>
</feature>
<dbReference type="PANTHER" id="PTHR24207">
    <property type="entry name" value="ZYX102 PROTEIN"/>
    <property type="match status" value="1"/>
</dbReference>
<dbReference type="FunFam" id="2.10.110.10:FF:000105">
    <property type="entry name" value="Similar to LIM domain-containing protein"/>
    <property type="match status" value="1"/>
</dbReference>
<evidence type="ECO:0000256" key="1">
    <source>
        <dbReference type="ARBA" id="ARBA00022723"/>
    </source>
</evidence>